<dbReference type="AlphaFoldDB" id="A0AAE4DM12"/>
<name>A0AAE4DM12_9ENTR</name>
<reference evidence="1" key="1">
    <citation type="submission" date="2022-12" db="EMBL/GenBank/DDBJ databases">
        <title>NDM-1 containing novel ST 2018 Pseudenterobacter timonensis.</title>
        <authorList>
            <person name="Halder G."/>
            <person name="Mandal S."/>
            <person name="Dutta S."/>
        </authorList>
    </citation>
    <scope>NUCLEOTIDE SEQUENCE</scope>
    <source>
        <strain evidence="1">CNCI147</strain>
    </source>
</reference>
<accession>A0AAE4DM12</accession>
<gene>
    <name evidence="1" type="ORF">O7047_08640</name>
</gene>
<dbReference type="Proteomes" id="UP001248822">
    <property type="component" value="Unassembled WGS sequence"/>
</dbReference>
<evidence type="ECO:0000313" key="1">
    <source>
        <dbReference type="EMBL" id="MDR9890300.1"/>
    </source>
</evidence>
<evidence type="ECO:0000313" key="2">
    <source>
        <dbReference type="Proteomes" id="UP001248822"/>
    </source>
</evidence>
<dbReference type="RefSeq" id="WP_310825679.1">
    <property type="nucleotide sequence ID" value="NZ_JAQGEC010000006.1"/>
</dbReference>
<sequence length="184" mass="21675">MKINLFGFFRKGNNLQKIYPYSGFEVLSKPKNVYPFFLSLEGSNVYAYSSRFMVKPGDVEIIENIVESSFRKKITKEKECLHYKGKVLHYFKFNELGQTVIDIITNDNYFIKSLCNEHIEPPAPDTVFPYCDFESVGSLQGQMEMWWNVYWSPFWISLSEEEKANYLDRNNISSELREFLILHG</sequence>
<protein>
    <submittedName>
        <fullName evidence="1">Uncharacterized protein</fullName>
    </submittedName>
</protein>
<comment type="caution">
    <text evidence="1">The sequence shown here is derived from an EMBL/GenBank/DDBJ whole genome shotgun (WGS) entry which is preliminary data.</text>
</comment>
<dbReference type="EMBL" id="JAQGEC010000006">
    <property type="protein sequence ID" value="MDR9890300.1"/>
    <property type="molecule type" value="Genomic_DNA"/>
</dbReference>
<organism evidence="1 2">
    <name type="scientific">Pseudenterobacter timonensis</name>
    <dbReference type="NCBI Taxonomy" id="1755099"/>
    <lineage>
        <taxon>Bacteria</taxon>
        <taxon>Pseudomonadati</taxon>
        <taxon>Pseudomonadota</taxon>
        <taxon>Gammaproteobacteria</taxon>
        <taxon>Enterobacterales</taxon>
        <taxon>Enterobacteriaceae</taxon>
        <taxon>Pseudenterobacter</taxon>
    </lineage>
</organism>
<proteinExistence type="predicted"/>